<name>A0AAE9Z682_9GAMM</name>
<dbReference type="AlphaFoldDB" id="A0AAE9Z682"/>
<dbReference type="EMBL" id="CP059733">
    <property type="protein sequence ID" value="WDE07353.1"/>
    <property type="molecule type" value="Genomic_DNA"/>
</dbReference>
<protein>
    <recommendedName>
        <fullName evidence="3">Lipoprotein</fullName>
    </recommendedName>
</protein>
<reference evidence="1 2" key="2">
    <citation type="journal article" date="2022" name="Mar. Drugs">
        <title>Bioassay-Guided Fractionation Leads to the Detection of Cholic Acid Generated by the Rare Thalassomonas sp.</title>
        <authorList>
            <person name="Pheiffer F."/>
            <person name="Schneider Y.K."/>
            <person name="Hansen E.H."/>
            <person name="Andersen J.H."/>
            <person name="Isaksson J."/>
            <person name="Busche T."/>
            <person name="R C."/>
            <person name="Kalinowski J."/>
            <person name="Zyl L.V."/>
            <person name="Trindade M."/>
        </authorList>
    </citation>
    <scope>NUCLEOTIDE SEQUENCE [LARGE SCALE GENOMIC DNA]</scope>
    <source>
        <strain evidence="1 2">XOM25</strain>
    </source>
</reference>
<dbReference type="InterPro" id="IPR013783">
    <property type="entry name" value="Ig-like_fold"/>
</dbReference>
<keyword evidence="2" id="KW-1185">Reference proteome</keyword>
<accession>A0AAE9Z682</accession>
<evidence type="ECO:0008006" key="3">
    <source>
        <dbReference type="Google" id="ProtNLM"/>
    </source>
</evidence>
<gene>
    <name evidence="1" type="ORF">SG34_010970</name>
</gene>
<organism evidence="1 2">
    <name type="scientific">Thalassomonas viridans</name>
    <dbReference type="NCBI Taxonomy" id="137584"/>
    <lineage>
        <taxon>Bacteria</taxon>
        <taxon>Pseudomonadati</taxon>
        <taxon>Pseudomonadota</taxon>
        <taxon>Gammaproteobacteria</taxon>
        <taxon>Alteromonadales</taxon>
        <taxon>Colwelliaceae</taxon>
        <taxon>Thalassomonas</taxon>
    </lineage>
</organism>
<dbReference type="Gene3D" id="2.60.40.10">
    <property type="entry name" value="Immunoglobulins"/>
    <property type="match status" value="1"/>
</dbReference>
<dbReference type="PROSITE" id="PS51257">
    <property type="entry name" value="PROKAR_LIPOPROTEIN"/>
    <property type="match status" value="1"/>
</dbReference>
<dbReference type="Proteomes" id="UP000032352">
    <property type="component" value="Chromosome"/>
</dbReference>
<evidence type="ECO:0000313" key="2">
    <source>
        <dbReference type="Proteomes" id="UP000032352"/>
    </source>
</evidence>
<sequence>MKQLLLPVLVTCLLSGCNGSSSSDNSNNGSGSAINQDNYQKNAIVAFDDNIKVNQAVDLFLYYPDQAVSNVSWQQTGGEPITLLSNTSKAVAFTPATAGNYSFEVSFTQGGSAQTLSHTVTVSEADNYINARLGHVVQEGNKVSLRAEVAAELDSANIRWQQKSGPALTLTGSSLSGDLAIYFDSPAVSQDTLVEFEVSVTQNGTSYSDTVAVLIEDSPAIPNNAYFEERLANVFPYRASSPYAATLQDCLYSNELSSSCTLARLPLIGRATPNPDIDNIMDRVLVSHAWMGDRFKEFLENKDPHGDFRTLLQATTGIVISYDIRPSFYWAATGAIYLDADNFWLTANERDTINAAPDYRSDFGKDLQFAMPWRYIKNNDYASESVDAGSRESRSAQDGLYRLAALMYHELTHANDFFPAGSWNSFDSNTRILDAALATTNQSDQLAVAYPLQSDTMRALAQVSFGDGNATDTQKAYLPADVSGFFSADQASDFYNYSSEREDYAMLFEELMMYSRYGIVRDVAVTNQPASEVIFADDYIVDWGQRGRIGDDDIKSRVNYVARRVLPGFDADSVLDDLPAPIAMTAGNNWIENLGISPASSITLERKLTFAQTLEQISHRQVIRRAYTRTLPYYEKPLPKH</sequence>
<proteinExistence type="predicted"/>
<dbReference type="RefSeq" id="WP_053047463.1">
    <property type="nucleotide sequence ID" value="NZ_CP059733.1"/>
</dbReference>
<dbReference type="KEGG" id="tvd:SG34_010970"/>
<evidence type="ECO:0000313" key="1">
    <source>
        <dbReference type="EMBL" id="WDE07353.1"/>
    </source>
</evidence>
<reference evidence="1 2" key="1">
    <citation type="journal article" date="2015" name="Genome Announc.">
        <title>Draft Genome Sequences of Marine Isolates of Thalassomonas viridans and Thalassomonas actiniarum.</title>
        <authorList>
            <person name="Olonade I."/>
            <person name="van Zyl L.J."/>
            <person name="Trindade M."/>
        </authorList>
    </citation>
    <scope>NUCLEOTIDE SEQUENCE [LARGE SCALE GENOMIC DNA]</scope>
    <source>
        <strain evidence="1 2">XOM25</strain>
    </source>
</reference>